<feature type="binding site" evidence="12">
    <location>
        <position position="32"/>
    </location>
    <ligand>
        <name>Mg(2+)</name>
        <dbReference type="ChEBI" id="CHEBI:18420"/>
    </ligand>
</feature>
<evidence type="ECO:0000256" key="11">
    <source>
        <dbReference type="ARBA" id="ARBA00048567"/>
    </source>
</evidence>
<name>A0A2S9IH74_9GAMM</name>
<dbReference type="InterPro" id="IPR023000">
    <property type="entry name" value="Shikimate_kinase_CS"/>
</dbReference>
<keyword evidence="14" id="KW-1185">Reference proteome</keyword>
<dbReference type="HAMAP" id="MF_00109">
    <property type="entry name" value="Shikimate_kinase"/>
    <property type="match status" value="1"/>
</dbReference>
<feature type="binding site" evidence="12">
    <location>
        <position position="120"/>
    </location>
    <ligand>
        <name>ATP</name>
        <dbReference type="ChEBI" id="CHEBI:30616"/>
    </ligand>
</feature>
<dbReference type="PROSITE" id="PS01128">
    <property type="entry name" value="SHIKIMATE_KINASE"/>
    <property type="match status" value="1"/>
</dbReference>
<feature type="region of interest" description="LID domain" evidence="12">
    <location>
        <begin position="112"/>
        <end position="126"/>
    </location>
</feature>
<dbReference type="GO" id="GO:0000287">
    <property type="term" value="F:magnesium ion binding"/>
    <property type="evidence" value="ECO:0007669"/>
    <property type="project" value="UniProtKB-UniRule"/>
</dbReference>
<feature type="binding site" evidence="12">
    <location>
        <begin position="12"/>
        <end position="17"/>
    </location>
    <ligand>
        <name>ATP</name>
        <dbReference type="ChEBI" id="CHEBI:30616"/>
    </ligand>
</feature>
<dbReference type="AlphaFoldDB" id="A0A2S9IH74"/>
<dbReference type="PANTHER" id="PTHR21087">
    <property type="entry name" value="SHIKIMATE KINASE"/>
    <property type="match status" value="1"/>
</dbReference>
<comment type="function">
    <text evidence="12">Catalyzes the specific phosphorylation of the 3-hydroxyl group of shikimic acid using ATP as a cosubstrate.</text>
</comment>
<keyword evidence="6 12" id="KW-0547">Nucleotide-binding</keyword>
<evidence type="ECO:0000256" key="8">
    <source>
        <dbReference type="ARBA" id="ARBA00022840"/>
    </source>
</evidence>
<dbReference type="Pfam" id="PF01202">
    <property type="entry name" value="SKI"/>
    <property type="match status" value="1"/>
</dbReference>
<feature type="binding site" evidence="12">
    <location>
        <position position="16"/>
    </location>
    <ligand>
        <name>Mg(2+)</name>
        <dbReference type="ChEBI" id="CHEBI:18420"/>
    </ligand>
</feature>
<dbReference type="HAMAP" id="MF_01269">
    <property type="entry name" value="Shikimate_kinase_2"/>
    <property type="match status" value="1"/>
</dbReference>
<dbReference type="GO" id="GO:0009423">
    <property type="term" value="P:chorismate biosynthetic process"/>
    <property type="evidence" value="ECO:0007669"/>
    <property type="project" value="UniProtKB-UniRule"/>
</dbReference>
<comment type="cofactor">
    <cofactor evidence="12">
        <name>Mg(2+)</name>
        <dbReference type="ChEBI" id="CHEBI:18420"/>
    </cofactor>
    <text evidence="12">Binds 1 Mg(2+) ion per subunit.</text>
</comment>
<reference evidence="13 14" key="1">
    <citation type="submission" date="2017-10" db="EMBL/GenBank/DDBJ databases">
        <title>Draft genome of two endophytic bacteria isolated from 'guarana' Paullinia cupana (Mart.) Ducke.</title>
        <authorList>
            <person name="Siqueira K.A."/>
            <person name="Liotti R.G."/>
            <person name="Mendes T.A."/>
            <person name="Soares M.A."/>
        </authorList>
    </citation>
    <scope>NUCLEOTIDE SEQUENCE [LARGE SCALE GENOMIC DNA]</scope>
    <source>
        <strain evidence="13 14">342</strain>
    </source>
</reference>
<proteinExistence type="inferred from homology"/>
<comment type="domain">
    <text evidence="12">The LID domain closes over the active site upon ATP binding.</text>
</comment>
<feature type="binding site" evidence="12">
    <location>
        <position position="58"/>
    </location>
    <ligand>
        <name>substrate</name>
    </ligand>
</feature>
<comment type="similarity">
    <text evidence="12">Belongs to the shikimate kinase family. AroL subfamily.</text>
</comment>
<feature type="binding site" evidence="12">
    <location>
        <position position="139"/>
    </location>
    <ligand>
        <name>substrate</name>
    </ligand>
</feature>
<dbReference type="GO" id="GO:0009073">
    <property type="term" value="P:aromatic amino acid family biosynthetic process"/>
    <property type="evidence" value="ECO:0007669"/>
    <property type="project" value="UniProtKB-KW"/>
</dbReference>
<feature type="binding site" evidence="12">
    <location>
        <position position="79"/>
    </location>
    <ligand>
        <name>substrate</name>
    </ligand>
</feature>
<dbReference type="GO" id="GO:0008652">
    <property type="term" value="P:amino acid biosynthetic process"/>
    <property type="evidence" value="ECO:0007669"/>
    <property type="project" value="UniProtKB-KW"/>
</dbReference>
<keyword evidence="5 12" id="KW-0479">Metal-binding</keyword>
<evidence type="ECO:0000256" key="3">
    <source>
        <dbReference type="ARBA" id="ARBA00022605"/>
    </source>
</evidence>
<dbReference type="CDD" id="cd00464">
    <property type="entry name" value="SK"/>
    <property type="match status" value="1"/>
</dbReference>
<evidence type="ECO:0000313" key="14">
    <source>
        <dbReference type="Proteomes" id="UP000239181"/>
    </source>
</evidence>
<comment type="subcellular location">
    <subcellularLocation>
        <location evidence="12">Cytoplasm</location>
    </subcellularLocation>
</comment>
<keyword evidence="8 12" id="KW-0067">ATP-binding</keyword>
<evidence type="ECO:0000256" key="6">
    <source>
        <dbReference type="ARBA" id="ARBA00022741"/>
    </source>
</evidence>
<accession>A0A2S9IH74</accession>
<keyword evidence="2 12" id="KW-0963">Cytoplasm</keyword>
<dbReference type="Gene3D" id="3.40.50.300">
    <property type="entry name" value="P-loop containing nucleotide triphosphate hydrolases"/>
    <property type="match status" value="1"/>
</dbReference>
<dbReference type="OrthoDB" id="9800332at2"/>
<dbReference type="NCBIfam" id="NF002988">
    <property type="entry name" value="PRK03731.1"/>
    <property type="match status" value="1"/>
</dbReference>
<organism evidence="13 14">
    <name type="scientific">Pantoea coffeiphila</name>
    <dbReference type="NCBI Taxonomy" id="1465635"/>
    <lineage>
        <taxon>Bacteria</taxon>
        <taxon>Pseudomonadati</taxon>
        <taxon>Pseudomonadota</taxon>
        <taxon>Gammaproteobacteria</taxon>
        <taxon>Enterobacterales</taxon>
        <taxon>Erwiniaceae</taxon>
        <taxon>Pantoea</taxon>
    </lineage>
</organism>
<comment type="pathway">
    <text evidence="1 12">Metabolic intermediate biosynthesis; chorismate biosynthesis; chorismate from D-erythrose 4-phosphate and phosphoenolpyruvate: step 5/7.</text>
</comment>
<keyword evidence="3 12" id="KW-0028">Amino-acid biosynthesis</keyword>
<evidence type="ECO:0000256" key="10">
    <source>
        <dbReference type="ARBA" id="ARBA00023141"/>
    </source>
</evidence>
<keyword evidence="10 12" id="KW-0057">Aromatic amino acid biosynthesis</keyword>
<gene>
    <name evidence="12" type="primary">aroL</name>
    <name evidence="13" type="ORF">CQW29_00475</name>
</gene>
<comment type="catalytic activity">
    <reaction evidence="11 12">
        <text>shikimate + ATP = 3-phosphoshikimate + ADP + H(+)</text>
        <dbReference type="Rhea" id="RHEA:13121"/>
        <dbReference type="ChEBI" id="CHEBI:15378"/>
        <dbReference type="ChEBI" id="CHEBI:30616"/>
        <dbReference type="ChEBI" id="CHEBI:36208"/>
        <dbReference type="ChEBI" id="CHEBI:145989"/>
        <dbReference type="ChEBI" id="CHEBI:456216"/>
        <dbReference type="EC" id="2.7.1.71"/>
    </reaction>
</comment>
<evidence type="ECO:0000313" key="13">
    <source>
        <dbReference type="EMBL" id="PRD17145.1"/>
    </source>
</evidence>
<feature type="binding site" evidence="12">
    <location>
        <position position="34"/>
    </location>
    <ligand>
        <name>substrate</name>
    </ligand>
</feature>
<comment type="subunit">
    <text evidence="12">Monomer.</text>
</comment>
<dbReference type="PRINTS" id="PR01100">
    <property type="entry name" value="SHIKIMTKNASE"/>
</dbReference>
<evidence type="ECO:0000256" key="12">
    <source>
        <dbReference type="HAMAP-Rule" id="MF_01269"/>
    </source>
</evidence>
<dbReference type="EC" id="2.7.1.71" evidence="12"/>
<dbReference type="Proteomes" id="UP000239181">
    <property type="component" value="Unassembled WGS sequence"/>
</dbReference>
<dbReference type="SUPFAM" id="SSF52540">
    <property type="entry name" value="P-loop containing nucleoside triphosphate hydrolases"/>
    <property type="match status" value="1"/>
</dbReference>
<protein>
    <recommendedName>
        <fullName evidence="12">Shikimate kinase 2</fullName>
        <shortName evidence="12">SK 2</shortName>
        <ecNumber evidence="12">2.7.1.71</ecNumber>
    </recommendedName>
</protein>
<evidence type="ECO:0000256" key="4">
    <source>
        <dbReference type="ARBA" id="ARBA00022679"/>
    </source>
</evidence>
<dbReference type="RefSeq" id="WP_105590749.1">
    <property type="nucleotide sequence ID" value="NZ_PDET01000001.1"/>
</dbReference>
<evidence type="ECO:0000256" key="1">
    <source>
        <dbReference type="ARBA" id="ARBA00004842"/>
    </source>
</evidence>
<evidence type="ECO:0000256" key="5">
    <source>
        <dbReference type="ARBA" id="ARBA00022723"/>
    </source>
</evidence>
<dbReference type="EMBL" id="PDET01000001">
    <property type="protein sequence ID" value="PRD17145.1"/>
    <property type="molecule type" value="Genomic_DNA"/>
</dbReference>
<evidence type="ECO:0000256" key="2">
    <source>
        <dbReference type="ARBA" id="ARBA00022490"/>
    </source>
</evidence>
<keyword evidence="4 12" id="KW-0808">Transferase</keyword>
<dbReference type="InterPro" id="IPR027417">
    <property type="entry name" value="P-loop_NTPase"/>
</dbReference>
<feature type="binding site" evidence="12">
    <location>
        <position position="155"/>
    </location>
    <ligand>
        <name>ATP</name>
        <dbReference type="ChEBI" id="CHEBI:30616"/>
    </ligand>
</feature>
<dbReference type="InterPro" id="IPR031322">
    <property type="entry name" value="Shikimate/glucono_kinase"/>
</dbReference>
<evidence type="ECO:0000256" key="7">
    <source>
        <dbReference type="ARBA" id="ARBA00022777"/>
    </source>
</evidence>
<dbReference type="PANTHER" id="PTHR21087:SF21">
    <property type="entry name" value="SHIKIMATE KINASE 2"/>
    <property type="match status" value="1"/>
</dbReference>
<dbReference type="InterPro" id="IPR027544">
    <property type="entry name" value="Shikimate_kinase_2"/>
</dbReference>
<dbReference type="GO" id="GO:0004765">
    <property type="term" value="F:shikimate kinase activity"/>
    <property type="evidence" value="ECO:0007669"/>
    <property type="project" value="UniProtKB-UniRule"/>
</dbReference>
<keyword evidence="9 12" id="KW-0460">Magnesium</keyword>
<sequence>MSLPIYLIGARGCGKTTVGQALAAALGYDFCDTDYYLQQVSGKTVAEIVAEEGWPGFRSRESASLIAVTAPGKVIATGGGMILAAENRQFMHDNGHVIYLNAPAEILASRLEAYPENAQRPTLTGRPIAEEMAEVLAARDQLYRQAAHHIVDAMQSPEAVVQQIVNALSLARAS</sequence>
<dbReference type="InterPro" id="IPR000623">
    <property type="entry name" value="Shikimate_kinase/TSH1"/>
</dbReference>
<dbReference type="GO" id="GO:0005829">
    <property type="term" value="C:cytosol"/>
    <property type="evidence" value="ECO:0007669"/>
    <property type="project" value="TreeGrafter"/>
</dbReference>
<keyword evidence="7 12" id="KW-0418">Kinase</keyword>
<evidence type="ECO:0000256" key="9">
    <source>
        <dbReference type="ARBA" id="ARBA00022842"/>
    </source>
</evidence>
<dbReference type="GO" id="GO:0005524">
    <property type="term" value="F:ATP binding"/>
    <property type="evidence" value="ECO:0007669"/>
    <property type="project" value="UniProtKB-UniRule"/>
</dbReference>
<dbReference type="UniPathway" id="UPA00053">
    <property type="reaction ID" value="UER00088"/>
</dbReference>
<comment type="caution">
    <text evidence="13">The sequence shown here is derived from an EMBL/GenBank/DDBJ whole genome shotgun (WGS) entry which is preliminary data.</text>
</comment>